<evidence type="ECO:0000313" key="1">
    <source>
        <dbReference type="EMBL" id="ACA33264.1"/>
    </source>
</evidence>
<sequence length="55" mass="6878">MSRNILFFLKLFNYILKKYVKDYNQKNNKYQVFCLKIKQKSGLDHFWDFIKIKLI</sequence>
<protein>
    <submittedName>
        <fullName evidence="1">Uncharacterized protein</fullName>
    </submittedName>
</protein>
<gene>
    <name evidence="1" type="ordered locus">UPA3_0310</name>
</gene>
<dbReference type="HOGENOM" id="CLU_3031163_0_0_14"/>
<organism evidence="1 2">
    <name type="scientific">Ureaplasma parvum serovar 3 (strain ATCC 27815 / 27 / NCTC 11736)</name>
    <dbReference type="NCBI Taxonomy" id="505682"/>
    <lineage>
        <taxon>Bacteria</taxon>
        <taxon>Bacillati</taxon>
        <taxon>Mycoplasmatota</taxon>
        <taxon>Mycoplasmoidales</taxon>
        <taxon>Mycoplasmoidaceae</taxon>
        <taxon>Ureaplasma</taxon>
    </lineage>
</organism>
<dbReference type="Proteomes" id="UP000002162">
    <property type="component" value="Chromosome"/>
</dbReference>
<proteinExistence type="predicted"/>
<dbReference type="AlphaFoldDB" id="A0A2C9DZ52"/>
<evidence type="ECO:0000313" key="2">
    <source>
        <dbReference type="Proteomes" id="UP000002162"/>
    </source>
</evidence>
<name>A0A2C9DZ52_UREP2</name>
<dbReference type="KEGG" id="upa:UPA3_0310"/>
<accession>A0A2C9DZ52</accession>
<reference evidence="1 2" key="1">
    <citation type="submission" date="2008-02" db="EMBL/GenBank/DDBJ databases">
        <title>Genome sequence of Ureaplasma parvum serovar 3.</title>
        <authorList>
            <person name="Methe B.A."/>
            <person name="Glass J."/>
            <person name="Waites K."/>
            <person name="Shrivastava S."/>
        </authorList>
    </citation>
    <scope>NUCLEOTIDE SEQUENCE [LARGE SCALE GENOMIC DNA]</scope>
    <source>
        <strain evidence="2">ATCC 27815 / 27 / NCTC 11736</strain>
    </source>
</reference>
<dbReference type="EMBL" id="CP000942">
    <property type="protein sequence ID" value="ACA33264.1"/>
    <property type="molecule type" value="Genomic_DNA"/>
</dbReference>